<keyword evidence="2" id="KW-1185">Reference proteome</keyword>
<comment type="caution">
    <text evidence="1">The sequence shown here is derived from an EMBL/GenBank/DDBJ whole genome shotgun (WGS) entry which is preliminary data.</text>
</comment>
<accession>A0ABR9XNA8</accession>
<dbReference type="RefSeq" id="WP_194108136.1">
    <property type="nucleotide sequence ID" value="NZ_JADFFM010000002.1"/>
</dbReference>
<gene>
    <name evidence="1" type="ORF">IRJ18_20445</name>
</gene>
<evidence type="ECO:0000313" key="1">
    <source>
        <dbReference type="EMBL" id="MBE9668750.1"/>
    </source>
</evidence>
<dbReference type="Proteomes" id="UP000632774">
    <property type="component" value="Unassembled WGS sequence"/>
</dbReference>
<evidence type="ECO:0008006" key="3">
    <source>
        <dbReference type="Google" id="ProtNLM"/>
    </source>
</evidence>
<reference evidence="1 2" key="1">
    <citation type="submission" date="2020-10" db="EMBL/GenBank/DDBJ databases">
        <title>Mucilaginibacter mali sp. nov., isolated from rhizosphere soil of apple orchard.</title>
        <authorList>
            <person name="Lee J.-S."/>
            <person name="Kim H.S."/>
            <person name="Kim J.-S."/>
        </authorList>
    </citation>
    <scope>NUCLEOTIDE SEQUENCE [LARGE SCALE GENOMIC DNA]</scope>
    <source>
        <strain evidence="1 2">KCTC 23157</strain>
    </source>
</reference>
<dbReference type="EMBL" id="JADFFM010000002">
    <property type="protein sequence ID" value="MBE9668750.1"/>
    <property type="molecule type" value="Genomic_DNA"/>
</dbReference>
<sequence length="75" mass="9008">MTLTELKKSIHEKIDTLDNPELLELVNQLIQEEHAVYEVPEEHLKDIEQGKQDIKNGDFITLEQFEKRYEKWLKD</sequence>
<name>A0ABR9XNA8_9SPHI</name>
<proteinExistence type="predicted"/>
<protein>
    <recommendedName>
        <fullName evidence="3">Addiction module component</fullName>
    </recommendedName>
</protein>
<organism evidence="1 2">
    <name type="scientific">Mucilaginibacter boryungensis</name>
    <dbReference type="NCBI Taxonomy" id="768480"/>
    <lineage>
        <taxon>Bacteria</taxon>
        <taxon>Pseudomonadati</taxon>
        <taxon>Bacteroidota</taxon>
        <taxon>Sphingobacteriia</taxon>
        <taxon>Sphingobacteriales</taxon>
        <taxon>Sphingobacteriaceae</taxon>
        <taxon>Mucilaginibacter</taxon>
    </lineage>
</organism>
<evidence type="ECO:0000313" key="2">
    <source>
        <dbReference type="Proteomes" id="UP000632774"/>
    </source>
</evidence>